<evidence type="ECO:0000256" key="5">
    <source>
        <dbReference type="PROSITE-ProRule" id="PRU10141"/>
    </source>
</evidence>
<evidence type="ECO:0000256" key="4">
    <source>
        <dbReference type="ARBA" id="ARBA00022840"/>
    </source>
</evidence>
<dbReference type="EMBL" id="JAQNDN010000005">
    <property type="protein sequence ID" value="MDC0669056.1"/>
    <property type="molecule type" value="Genomic_DNA"/>
</dbReference>
<dbReference type="Proteomes" id="UP001217838">
    <property type="component" value="Unassembled WGS sequence"/>
</dbReference>
<feature type="domain" description="Protein kinase" evidence="6">
    <location>
        <begin position="56"/>
        <end position="328"/>
    </location>
</feature>
<sequence>MIELETESGMADTMAAKLAGVTQAGDEASLSDARHRVRASLFGEDPNRPKRTIGRFTLLQRLGEGAMGEVFAAHDPELARKVALKLVHRDRSDSEAARARLLREAQAMARLSHPNVVTVYESGTHEGRVFIAMELVAGVDLRTLFGGEHTWRRVVEVYRDAARGLAAAHAVGLIHRDFKPENVMIGEDGRVRVLDFGVARAGDDWVPASDSQGTARGDLLTHELTHTGVLLGTPAYMAPEQFTTGETSARSDQFSYCMALYECLYGRRPFVADNLRELMEAHRAEARVPARSEVPRAVAAVVLRGLKADPSARFPSMDAVVAALDRCLAERRRRQRQLALGGLTGGALIAGYVVAAPPLAGDPCVAGEAAIAAVWNPERAAALGEGFSHSGTTDAVKIWQRIAARVDDYTGAWARGHADACEAGKITGEQARRVAELRMACLSDARRELDETLKVLARAEPGMIFRGVQAIADLPPLARCADSEALLAAVPVPADPQVAVAVEAIRARATEARALRRAGLSARALDEVARLVVEAAAVDHAPLRAELDLLAGQLEIDTARFDAAATTLERGFWSAVDSGHDEVAARAAVALAGLVGGRQAALEVGLGWARAAEALIRRAHLSSALAVALRRSKAQMLRVAGQPERARGELDAAMVALRAAPEVDELDAAALLRELAGVALDQGKPEEAAELIEQALGHARAAFGEQHPEVGRALRLLGNSFYFSGRREEALRTYEEARRIAELAHGPDHPEVGDALNGVGATLDELGRDDEALAAYETSLAIRRKHLGENHPDVAGSLGNIAVTLAKLGRHAEAERVTRQAGSILRAVHGEQHPEIATNLLHLANLAHVGGRHAEAAELAREAVAMFTASLGPEHPDVAYALSALAFILLDANEPLAALEPARRALALRTRANPDPLLVAESQLRLGEALWLSGQDRDEARELLRAARAGYAAQAADRVAGIDKWLNEQGVEK</sequence>
<keyword evidence="8" id="KW-1185">Reference proteome</keyword>
<organism evidence="7 8">
    <name type="scientific">Nannocystis radixulma</name>
    <dbReference type="NCBI Taxonomy" id="2995305"/>
    <lineage>
        <taxon>Bacteria</taxon>
        <taxon>Pseudomonadati</taxon>
        <taxon>Myxococcota</taxon>
        <taxon>Polyangia</taxon>
        <taxon>Nannocystales</taxon>
        <taxon>Nannocystaceae</taxon>
        <taxon>Nannocystis</taxon>
    </lineage>
</organism>
<gene>
    <name evidence="7" type="ORF">POL58_15000</name>
</gene>
<dbReference type="Gene3D" id="1.25.40.10">
    <property type="entry name" value="Tetratricopeptide repeat domain"/>
    <property type="match status" value="2"/>
</dbReference>
<dbReference type="Gene3D" id="3.30.200.20">
    <property type="entry name" value="Phosphorylase Kinase, domain 1"/>
    <property type="match status" value="1"/>
</dbReference>
<evidence type="ECO:0000256" key="2">
    <source>
        <dbReference type="ARBA" id="ARBA00022741"/>
    </source>
</evidence>
<dbReference type="InterPro" id="IPR000719">
    <property type="entry name" value="Prot_kinase_dom"/>
</dbReference>
<keyword evidence="1" id="KW-0808">Transferase</keyword>
<dbReference type="Pfam" id="PF13424">
    <property type="entry name" value="TPR_12"/>
    <property type="match status" value="2"/>
</dbReference>
<keyword evidence="4 5" id="KW-0067">ATP-binding</keyword>
<feature type="binding site" evidence="5">
    <location>
        <position position="85"/>
    </location>
    <ligand>
        <name>ATP</name>
        <dbReference type="ChEBI" id="CHEBI:30616"/>
    </ligand>
</feature>
<reference evidence="7 8" key="1">
    <citation type="submission" date="2022-11" db="EMBL/GenBank/DDBJ databases">
        <title>Minimal conservation of predation-associated metabolite biosynthetic gene clusters underscores biosynthetic potential of Myxococcota including descriptions for ten novel species: Archangium lansinium sp. nov., Myxococcus landrumus sp. nov., Nannocystis bai.</title>
        <authorList>
            <person name="Ahearne A."/>
            <person name="Stevens C."/>
            <person name="Dowd S."/>
        </authorList>
    </citation>
    <scope>NUCLEOTIDE SEQUENCE [LARGE SCALE GENOMIC DNA]</scope>
    <source>
        <strain evidence="7 8">NCELM</strain>
    </source>
</reference>
<dbReference type="PROSITE" id="PS00108">
    <property type="entry name" value="PROTEIN_KINASE_ST"/>
    <property type="match status" value="1"/>
</dbReference>
<evidence type="ECO:0000313" key="7">
    <source>
        <dbReference type="EMBL" id="MDC0669056.1"/>
    </source>
</evidence>
<evidence type="ECO:0000313" key="8">
    <source>
        <dbReference type="Proteomes" id="UP001217838"/>
    </source>
</evidence>
<dbReference type="CDD" id="cd14014">
    <property type="entry name" value="STKc_PknB_like"/>
    <property type="match status" value="1"/>
</dbReference>
<evidence type="ECO:0000259" key="6">
    <source>
        <dbReference type="PROSITE" id="PS50011"/>
    </source>
</evidence>
<dbReference type="Gene3D" id="1.10.510.10">
    <property type="entry name" value="Transferase(Phosphotransferase) domain 1"/>
    <property type="match status" value="1"/>
</dbReference>
<dbReference type="InterPro" id="IPR019734">
    <property type="entry name" value="TPR_rpt"/>
</dbReference>
<comment type="caution">
    <text evidence="7">The sequence shown here is derived from an EMBL/GenBank/DDBJ whole genome shotgun (WGS) entry which is preliminary data.</text>
</comment>
<dbReference type="InterPro" id="IPR011009">
    <property type="entry name" value="Kinase-like_dom_sf"/>
</dbReference>
<dbReference type="SUPFAM" id="SSF56112">
    <property type="entry name" value="Protein kinase-like (PK-like)"/>
    <property type="match status" value="1"/>
</dbReference>
<evidence type="ECO:0000256" key="3">
    <source>
        <dbReference type="ARBA" id="ARBA00022777"/>
    </source>
</evidence>
<dbReference type="PROSITE" id="PS00107">
    <property type="entry name" value="PROTEIN_KINASE_ATP"/>
    <property type="match status" value="1"/>
</dbReference>
<proteinExistence type="predicted"/>
<dbReference type="SUPFAM" id="SSF48452">
    <property type="entry name" value="TPR-like"/>
    <property type="match status" value="3"/>
</dbReference>
<evidence type="ECO:0000256" key="1">
    <source>
        <dbReference type="ARBA" id="ARBA00022679"/>
    </source>
</evidence>
<dbReference type="Pfam" id="PF13374">
    <property type="entry name" value="TPR_10"/>
    <property type="match status" value="2"/>
</dbReference>
<keyword evidence="3" id="KW-0418">Kinase</keyword>
<dbReference type="PROSITE" id="PS50011">
    <property type="entry name" value="PROTEIN_KINASE_DOM"/>
    <property type="match status" value="1"/>
</dbReference>
<dbReference type="SMART" id="SM00028">
    <property type="entry name" value="TPR"/>
    <property type="match status" value="5"/>
</dbReference>
<dbReference type="RefSeq" id="WP_271998664.1">
    <property type="nucleotide sequence ID" value="NZ_JAQNDN010000005.1"/>
</dbReference>
<protein>
    <submittedName>
        <fullName evidence="7">Tetratricopeptide repeat protein</fullName>
    </submittedName>
</protein>
<name>A0ABT5B4N6_9BACT</name>
<keyword evidence="2 5" id="KW-0547">Nucleotide-binding</keyword>
<dbReference type="InterPro" id="IPR011990">
    <property type="entry name" value="TPR-like_helical_dom_sf"/>
</dbReference>
<accession>A0ABT5B4N6</accession>
<dbReference type="InterPro" id="IPR008271">
    <property type="entry name" value="Ser/Thr_kinase_AS"/>
</dbReference>
<dbReference type="InterPro" id="IPR017441">
    <property type="entry name" value="Protein_kinase_ATP_BS"/>
</dbReference>
<dbReference type="PANTHER" id="PTHR43289">
    <property type="entry name" value="MITOGEN-ACTIVATED PROTEIN KINASE KINASE KINASE 20-RELATED"/>
    <property type="match status" value="1"/>
</dbReference>
<dbReference type="Pfam" id="PF00069">
    <property type="entry name" value="Pkinase"/>
    <property type="match status" value="1"/>
</dbReference>
<dbReference type="PANTHER" id="PTHR43289:SF34">
    <property type="entry name" value="SERINE_THREONINE-PROTEIN KINASE YBDM-RELATED"/>
    <property type="match status" value="1"/>
</dbReference>